<evidence type="ECO:0000313" key="2">
    <source>
        <dbReference type="Proteomes" id="UP000277582"/>
    </source>
</evidence>
<accession>A0A3R9QTM2</accession>
<dbReference type="Proteomes" id="UP000277582">
    <property type="component" value="Unassembled WGS sequence"/>
</dbReference>
<comment type="caution">
    <text evidence="1">The sequence shown here is derived from an EMBL/GenBank/DDBJ whole genome shotgun (WGS) entry which is preliminary data.</text>
</comment>
<dbReference type="EMBL" id="RCOS01000177">
    <property type="protein sequence ID" value="RSN71271.1"/>
    <property type="molecule type" value="Genomic_DNA"/>
</dbReference>
<sequence>MPFAIVAFDDTQKSVTGTTETEIKYTRFANTVIKWTQMMIVATLWVSGGTGYLKIYIDSETSPRLQFSTTLTSETRFQDTFSIGDLSAGIHTVRVKLVNSGSYVTYNKLLEVYVR</sequence>
<dbReference type="Gene3D" id="2.60.120.260">
    <property type="entry name" value="Galactose-binding domain-like"/>
    <property type="match status" value="1"/>
</dbReference>
<evidence type="ECO:0008006" key="3">
    <source>
        <dbReference type="Google" id="ProtNLM"/>
    </source>
</evidence>
<protein>
    <recommendedName>
        <fullName evidence="3">Carbohydrate binding module xylan-binding domain-containing protein</fullName>
    </recommendedName>
</protein>
<name>A0A3R9QTM2_9CREN</name>
<reference evidence="1 2" key="1">
    <citation type="submission" date="2018-10" db="EMBL/GenBank/DDBJ databases">
        <title>Co-occurring genomic capacity for anaerobic methane metabolism and dissimilatory sulfite reduction discovered in the Korarchaeota.</title>
        <authorList>
            <person name="Mckay L.J."/>
            <person name="Dlakic M."/>
            <person name="Fields M.W."/>
            <person name="Delmont T.O."/>
            <person name="Eren A.M."/>
            <person name="Jay Z.J."/>
            <person name="Klingelsmith K.B."/>
            <person name="Rusch D.B."/>
            <person name="Inskeep W.P."/>
        </authorList>
    </citation>
    <scope>NUCLEOTIDE SEQUENCE [LARGE SCALE GENOMIC DNA]</scope>
    <source>
        <strain evidence="1 2">MDKW</strain>
    </source>
</reference>
<evidence type="ECO:0000313" key="1">
    <source>
        <dbReference type="EMBL" id="RSN71271.1"/>
    </source>
</evidence>
<dbReference type="AlphaFoldDB" id="A0A3R9QTM2"/>
<proteinExistence type="predicted"/>
<keyword evidence="2" id="KW-1185">Reference proteome</keyword>
<gene>
    <name evidence="1" type="ORF">D6D85_16330</name>
</gene>
<organism evidence="1 2">
    <name type="scientific">Candidatus Methanodesulfokora washburnensis</name>
    <dbReference type="NCBI Taxonomy" id="2478471"/>
    <lineage>
        <taxon>Archaea</taxon>
        <taxon>Thermoproteota</taxon>
        <taxon>Candidatus Korarchaeia</taxon>
        <taxon>Candidatus Korarchaeia incertae sedis</taxon>
        <taxon>Candidatus Methanodesulfokora</taxon>
    </lineage>
</organism>